<dbReference type="PANTHER" id="PTHR24198:SF165">
    <property type="entry name" value="ANKYRIN REPEAT-CONTAINING PROTEIN-RELATED"/>
    <property type="match status" value="1"/>
</dbReference>
<gene>
    <name evidence="4" type="ORF">Kpol_1073p8</name>
</gene>
<dbReference type="STRING" id="436907.A7TPS1"/>
<dbReference type="OrthoDB" id="823504at2759"/>
<dbReference type="RefSeq" id="XP_001643580.1">
    <property type="nucleotide sequence ID" value="XM_001643530.1"/>
</dbReference>
<dbReference type="AlphaFoldDB" id="A7TPS1"/>
<proteinExistence type="predicted"/>
<evidence type="ECO:0000256" key="1">
    <source>
        <dbReference type="ARBA" id="ARBA00022737"/>
    </source>
</evidence>
<dbReference type="PhylomeDB" id="A7TPS1"/>
<feature type="compositionally biased region" description="Polar residues" evidence="3">
    <location>
        <begin position="301"/>
        <end position="317"/>
    </location>
</feature>
<dbReference type="OMA" id="MGHDRHE"/>
<dbReference type="InterPro" id="IPR002110">
    <property type="entry name" value="Ankyrin_rpt"/>
</dbReference>
<keyword evidence="5" id="KW-1185">Reference proteome</keyword>
<evidence type="ECO:0000313" key="4">
    <source>
        <dbReference type="EMBL" id="EDO15722.1"/>
    </source>
</evidence>
<dbReference type="InParanoid" id="A7TPS1"/>
<dbReference type="EMBL" id="DS480447">
    <property type="protein sequence ID" value="EDO15722.1"/>
    <property type="molecule type" value="Genomic_DNA"/>
</dbReference>
<feature type="region of interest" description="Disordered" evidence="3">
    <location>
        <begin position="288"/>
        <end position="340"/>
    </location>
</feature>
<dbReference type="eggNOG" id="KOG0504">
    <property type="taxonomic scope" value="Eukaryota"/>
</dbReference>
<dbReference type="GO" id="GO:0031932">
    <property type="term" value="C:TORC2 complex"/>
    <property type="evidence" value="ECO:0007669"/>
    <property type="project" value="EnsemblFungi"/>
</dbReference>
<dbReference type="PANTHER" id="PTHR24198">
    <property type="entry name" value="ANKYRIN REPEAT AND PROTEIN KINASE DOMAIN-CONTAINING PROTEIN"/>
    <property type="match status" value="1"/>
</dbReference>
<dbReference type="GO" id="GO:0005886">
    <property type="term" value="C:plasma membrane"/>
    <property type="evidence" value="ECO:0007669"/>
    <property type="project" value="EnsemblFungi"/>
</dbReference>
<dbReference type="Pfam" id="PF00023">
    <property type="entry name" value="Ank"/>
    <property type="match status" value="1"/>
</dbReference>
<dbReference type="GO" id="GO:0001558">
    <property type="term" value="P:regulation of cell growth"/>
    <property type="evidence" value="ECO:0007669"/>
    <property type="project" value="EnsemblFungi"/>
</dbReference>
<reference evidence="4 5" key="1">
    <citation type="journal article" date="2007" name="Proc. Natl. Acad. Sci. U.S.A.">
        <title>Independent sorting-out of thousands of duplicated gene pairs in two yeast species descended from a whole-genome duplication.</title>
        <authorList>
            <person name="Scannell D.R."/>
            <person name="Frank A.C."/>
            <person name="Conant G.C."/>
            <person name="Byrne K.P."/>
            <person name="Woolfit M."/>
            <person name="Wolfe K.H."/>
        </authorList>
    </citation>
    <scope>NUCLEOTIDE SEQUENCE [LARGE SCALE GENOMIC DNA]</scope>
    <source>
        <strain evidence="5">ATCC 22028 / DSM 70294 / BCRC 21397 / CBS 2163 / NBRC 10782 / NRRL Y-8283 / UCD 57-17</strain>
    </source>
</reference>
<keyword evidence="2" id="KW-0040">ANK repeat</keyword>
<dbReference type="GeneID" id="5543825"/>
<dbReference type="Pfam" id="PF12796">
    <property type="entry name" value="Ank_2"/>
    <property type="match status" value="1"/>
</dbReference>
<dbReference type="HOGENOM" id="CLU_036011_0_0_1"/>
<dbReference type="KEGG" id="vpo:Kpol_1073p8"/>
<feature type="compositionally biased region" description="Low complexity" evidence="3">
    <location>
        <begin position="385"/>
        <end position="397"/>
    </location>
</feature>
<dbReference type="SUPFAM" id="SSF48403">
    <property type="entry name" value="Ankyrin repeat"/>
    <property type="match status" value="1"/>
</dbReference>
<evidence type="ECO:0000256" key="3">
    <source>
        <dbReference type="SAM" id="MobiDB-lite"/>
    </source>
</evidence>
<keyword evidence="1" id="KW-0677">Repeat</keyword>
<evidence type="ECO:0000313" key="5">
    <source>
        <dbReference type="Proteomes" id="UP000000267"/>
    </source>
</evidence>
<dbReference type="SMART" id="SM00248">
    <property type="entry name" value="ANK"/>
    <property type="match status" value="5"/>
</dbReference>
<accession>A7TPS1</accession>
<evidence type="ECO:0000256" key="2">
    <source>
        <dbReference type="ARBA" id="ARBA00023043"/>
    </source>
</evidence>
<organism evidence="5">
    <name type="scientific">Vanderwaltozyma polyspora (strain ATCC 22028 / DSM 70294 / BCRC 21397 / CBS 2163 / NBRC 10782 / NRRL Y-8283 / UCD 57-17)</name>
    <name type="common">Kluyveromyces polysporus</name>
    <dbReference type="NCBI Taxonomy" id="436907"/>
    <lineage>
        <taxon>Eukaryota</taxon>
        <taxon>Fungi</taxon>
        <taxon>Dikarya</taxon>
        <taxon>Ascomycota</taxon>
        <taxon>Saccharomycotina</taxon>
        <taxon>Saccharomycetes</taxon>
        <taxon>Saccharomycetales</taxon>
        <taxon>Saccharomycetaceae</taxon>
        <taxon>Vanderwaltozyma</taxon>
    </lineage>
</organism>
<dbReference type="GO" id="GO:0030950">
    <property type="term" value="P:establishment or maintenance of actin cytoskeleton polarity"/>
    <property type="evidence" value="ECO:0007669"/>
    <property type="project" value="EnsemblFungi"/>
</dbReference>
<dbReference type="Proteomes" id="UP000000267">
    <property type="component" value="Unassembled WGS sequence"/>
</dbReference>
<feature type="region of interest" description="Disordered" evidence="3">
    <location>
        <begin position="360"/>
        <end position="397"/>
    </location>
</feature>
<dbReference type="FunCoup" id="A7TPS1">
    <property type="interactions" value="50"/>
</dbReference>
<sequence length="428" mass="47945">MFSNPSTRLRDAIIEGNLLIVKRLLRRFPELLTNIDSSNGWSSLHYASYYGRYLICVFLIQMGHDRHEILKTFDGDTCVHLALMNGYEQTTHLLLQHFPQFIDKKGSFGRTPAHIACMHDYHQCLSLLVGVGAKLFLPDCNGDTPLHICLEFGSVNCMRLLVLETENIDDQIRNNDNWRPSDVAITFEMMKLYKKLLKESKASGVTKKTSLQSFRTPILPQKTAFEDGPSPILSINSPSLALFSQSNQLPPLPRISTSRKSSFANNAKSPIVRDTSFISMLASVDTSLSSPINSVPKKDYNITNPIERNSTETSSEISPRKNDSNGSKEKLEADTGLSNTIMQSASNSNLFSRYLNLKHTNENDNPVITPAVSDHRPDTRKGQILTSSSTNNSFLSTPRRKLSLLNIPVSKLREDKKSNSEHEKARSS</sequence>
<protein>
    <submittedName>
        <fullName evidence="4">Uncharacterized protein</fullName>
    </submittedName>
</protein>
<feature type="compositionally biased region" description="Basic and acidic residues" evidence="3">
    <location>
        <begin position="318"/>
        <end position="333"/>
    </location>
</feature>
<dbReference type="InterPro" id="IPR036770">
    <property type="entry name" value="Ankyrin_rpt-contain_sf"/>
</dbReference>
<name>A7TPS1_VANPO</name>
<dbReference type="Gene3D" id="1.25.40.20">
    <property type="entry name" value="Ankyrin repeat-containing domain"/>
    <property type="match status" value="1"/>
</dbReference>